<dbReference type="Proteomes" id="UP001597063">
    <property type="component" value="Unassembled WGS sequence"/>
</dbReference>
<dbReference type="InterPro" id="IPR036259">
    <property type="entry name" value="MFS_trans_sf"/>
</dbReference>
<dbReference type="CDD" id="cd06173">
    <property type="entry name" value="MFS_MefA_like"/>
    <property type="match status" value="1"/>
</dbReference>
<protein>
    <submittedName>
        <fullName evidence="7">MFS transporter</fullName>
    </submittedName>
</protein>
<organism evidence="7 8">
    <name type="scientific">Actinomadura fibrosa</name>
    <dbReference type="NCBI Taxonomy" id="111802"/>
    <lineage>
        <taxon>Bacteria</taxon>
        <taxon>Bacillati</taxon>
        <taxon>Actinomycetota</taxon>
        <taxon>Actinomycetes</taxon>
        <taxon>Streptosporangiales</taxon>
        <taxon>Thermomonosporaceae</taxon>
        <taxon>Actinomadura</taxon>
    </lineage>
</organism>
<feature type="transmembrane region" description="Helical" evidence="6">
    <location>
        <begin position="369"/>
        <end position="392"/>
    </location>
</feature>
<keyword evidence="2" id="KW-1003">Cell membrane</keyword>
<dbReference type="InterPro" id="IPR022324">
    <property type="entry name" value="Bacilysin_exporter_BacE_put"/>
</dbReference>
<feature type="transmembrane region" description="Helical" evidence="6">
    <location>
        <begin position="48"/>
        <end position="68"/>
    </location>
</feature>
<dbReference type="InterPro" id="IPR011701">
    <property type="entry name" value="MFS"/>
</dbReference>
<evidence type="ECO:0000256" key="4">
    <source>
        <dbReference type="ARBA" id="ARBA00022989"/>
    </source>
</evidence>
<dbReference type="SUPFAM" id="SSF103473">
    <property type="entry name" value="MFS general substrate transporter"/>
    <property type="match status" value="1"/>
</dbReference>
<dbReference type="PRINTS" id="PR01988">
    <property type="entry name" value="EXPORTERBACE"/>
</dbReference>
<feature type="transmembrane region" description="Helical" evidence="6">
    <location>
        <begin position="220"/>
        <end position="245"/>
    </location>
</feature>
<sequence length="414" mass="41677">MPRPTLLGVLKDPAVAPLFIARGVSTTGNGFGRVALAWGTLHLGYGPGGLSVALACQALPQLLLVLAGGVAGDRFPRRTVLISADLLSAVTWTGLAVCFTAGSAPLALISALAVCSGVATAMFTPAAEGIVADLVAGDRRPAANAVLRQSTSTGLILGLAVSGVTVATVGPAWAAAANAVSFAASAVLLSRLRLPPRTRHKAPLAAELRQGWREFTARQWLWVITLQYTAVVAATTAYAGVIGPLFADHGNGGSRAWGIMAGCQALGTLLGGALAARLHPERPILVAVLATAPLAGPMLCVGLDVPWPLVAATMLGAGVCQTTFGVLWSTTVQNDVPADALSRVASWDLLGVLALAPLGLLIAGPLTTAVGLSITATAAAALILAATAAALLSPQVRQLRAPTPQQSAATPVSA</sequence>
<comment type="subcellular location">
    <subcellularLocation>
        <location evidence="1">Cell membrane</location>
        <topology evidence="1">Multi-pass membrane protein</topology>
    </subcellularLocation>
</comment>
<evidence type="ECO:0000256" key="1">
    <source>
        <dbReference type="ARBA" id="ARBA00004651"/>
    </source>
</evidence>
<evidence type="ECO:0000256" key="3">
    <source>
        <dbReference type="ARBA" id="ARBA00022692"/>
    </source>
</evidence>
<evidence type="ECO:0000256" key="5">
    <source>
        <dbReference type="ARBA" id="ARBA00023136"/>
    </source>
</evidence>
<feature type="transmembrane region" description="Helical" evidence="6">
    <location>
        <begin position="283"/>
        <end position="303"/>
    </location>
</feature>
<evidence type="ECO:0000313" key="7">
    <source>
        <dbReference type="EMBL" id="MFD0689221.1"/>
    </source>
</evidence>
<dbReference type="PANTHER" id="PTHR23513">
    <property type="entry name" value="INTEGRAL MEMBRANE EFFLUX PROTEIN-RELATED"/>
    <property type="match status" value="1"/>
</dbReference>
<dbReference type="EMBL" id="JBHTGP010000016">
    <property type="protein sequence ID" value="MFD0689221.1"/>
    <property type="molecule type" value="Genomic_DNA"/>
</dbReference>
<dbReference type="Gene3D" id="1.20.1250.20">
    <property type="entry name" value="MFS general substrate transporter like domains"/>
    <property type="match status" value="1"/>
</dbReference>
<dbReference type="Pfam" id="PF07690">
    <property type="entry name" value="MFS_1"/>
    <property type="match status" value="1"/>
</dbReference>
<accession>A0ABW2XS96</accession>
<name>A0ABW2XS96_9ACTN</name>
<proteinExistence type="predicted"/>
<gene>
    <name evidence="7" type="ORF">ACFQZM_32355</name>
</gene>
<keyword evidence="8" id="KW-1185">Reference proteome</keyword>
<evidence type="ECO:0000256" key="2">
    <source>
        <dbReference type="ARBA" id="ARBA00022475"/>
    </source>
</evidence>
<keyword evidence="4 6" id="KW-1133">Transmembrane helix</keyword>
<feature type="transmembrane region" description="Helical" evidence="6">
    <location>
        <begin position="309"/>
        <end position="328"/>
    </location>
</feature>
<evidence type="ECO:0000256" key="6">
    <source>
        <dbReference type="SAM" id="Phobius"/>
    </source>
</evidence>
<dbReference type="PANTHER" id="PTHR23513:SF11">
    <property type="entry name" value="STAPHYLOFERRIN A TRANSPORTER"/>
    <property type="match status" value="1"/>
</dbReference>
<evidence type="ECO:0000313" key="8">
    <source>
        <dbReference type="Proteomes" id="UP001597063"/>
    </source>
</evidence>
<feature type="transmembrane region" description="Helical" evidence="6">
    <location>
        <begin position="340"/>
        <end position="363"/>
    </location>
</feature>
<keyword evidence="5 6" id="KW-0472">Membrane</keyword>
<dbReference type="RefSeq" id="WP_131757646.1">
    <property type="nucleotide sequence ID" value="NZ_CAACUY010000035.1"/>
</dbReference>
<comment type="caution">
    <text evidence="7">The sequence shown here is derived from an EMBL/GenBank/DDBJ whole genome shotgun (WGS) entry which is preliminary data.</text>
</comment>
<keyword evidence="3 6" id="KW-0812">Transmembrane</keyword>
<reference evidence="8" key="1">
    <citation type="journal article" date="2019" name="Int. J. Syst. Evol. Microbiol.">
        <title>The Global Catalogue of Microorganisms (GCM) 10K type strain sequencing project: providing services to taxonomists for standard genome sequencing and annotation.</title>
        <authorList>
            <consortium name="The Broad Institute Genomics Platform"/>
            <consortium name="The Broad Institute Genome Sequencing Center for Infectious Disease"/>
            <person name="Wu L."/>
            <person name="Ma J."/>
        </authorList>
    </citation>
    <scope>NUCLEOTIDE SEQUENCE [LARGE SCALE GENOMIC DNA]</scope>
    <source>
        <strain evidence="8">JCM 9371</strain>
    </source>
</reference>
<feature type="transmembrane region" description="Helical" evidence="6">
    <location>
        <begin position="172"/>
        <end position="192"/>
    </location>
</feature>
<feature type="transmembrane region" description="Helical" evidence="6">
    <location>
        <begin position="257"/>
        <end position="276"/>
    </location>
</feature>